<evidence type="ECO:0000313" key="2">
    <source>
        <dbReference type="Proteomes" id="UP000799436"/>
    </source>
</evidence>
<sequence length="265" mass="29007">MPSPPSGQGIWQFVGSEENHYSVHPASKSSVHFPLLSGSLPSTHPLQQFWSSPQQQTAIYKQILDAGLTPQEGVSVCTRKLQNGQTAPCVSIDVNGAPARFEAAAKTLYQDIKSTCKSLEGEFIVEIKNSHRLNDYTVYPQADSTNSTNRDLIDRRQSLVNALIARVRNLCPEYVDSSVAPNIQACLMRRPHTGPATVSIGTGRLSPAQLLEGGFVAHTVCVQFYGDAEGDFRSLQERLEEALTGLKSQECYADIGMQVRIAEWG</sequence>
<proteinExistence type="predicted"/>
<dbReference type="Proteomes" id="UP000799436">
    <property type="component" value="Unassembled WGS sequence"/>
</dbReference>
<evidence type="ECO:0000313" key="1">
    <source>
        <dbReference type="EMBL" id="KAF2765873.1"/>
    </source>
</evidence>
<organism evidence="1 2">
    <name type="scientific">Teratosphaeria nubilosa</name>
    <dbReference type="NCBI Taxonomy" id="161662"/>
    <lineage>
        <taxon>Eukaryota</taxon>
        <taxon>Fungi</taxon>
        <taxon>Dikarya</taxon>
        <taxon>Ascomycota</taxon>
        <taxon>Pezizomycotina</taxon>
        <taxon>Dothideomycetes</taxon>
        <taxon>Dothideomycetidae</taxon>
        <taxon>Mycosphaerellales</taxon>
        <taxon>Teratosphaeriaceae</taxon>
        <taxon>Teratosphaeria</taxon>
    </lineage>
</organism>
<protein>
    <submittedName>
        <fullName evidence="1">Uncharacterized protein</fullName>
    </submittedName>
</protein>
<reference evidence="1" key="1">
    <citation type="journal article" date="2020" name="Stud. Mycol.">
        <title>101 Dothideomycetes genomes: a test case for predicting lifestyles and emergence of pathogens.</title>
        <authorList>
            <person name="Haridas S."/>
            <person name="Albert R."/>
            <person name="Binder M."/>
            <person name="Bloem J."/>
            <person name="Labutti K."/>
            <person name="Salamov A."/>
            <person name="Andreopoulos B."/>
            <person name="Baker S."/>
            <person name="Barry K."/>
            <person name="Bills G."/>
            <person name="Bluhm B."/>
            <person name="Cannon C."/>
            <person name="Castanera R."/>
            <person name="Culley D."/>
            <person name="Daum C."/>
            <person name="Ezra D."/>
            <person name="Gonzalez J."/>
            <person name="Henrissat B."/>
            <person name="Kuo A."/>
            <person name="Liang C."/>
            <person name="Lipzen A."/>
            <person name="Lutzoni F."/>
            <person name="Magnuson J."/>
            <person name="Mondo S."/>
            <person name="Nolan M."/>
            <person name="Ohm R."/>
            <person name="Pangilinan J."/>
            <person name="Park H.-J."/>
            <person name="Ramirez L."/>
            <person name="Alfaro M."/>
            <person name="Sun H."/>
            <person name="Tritt A."/>
            <person name="Yoshinaga Y."/>
            <person name="Zwiers L.-H."/>
            <person name="Turgeon B."/>
            <person name="Goodwin S."/>
            <person name="Spatafora J."/>
            <person name="Crous P."/>
            <person name="Grigoriev I."/>
        </authorList>
    </citation>
    <scope>NUCLEOTIDE SEQUENCE</scope>
    <source>
        <strain evidence="1">CBS 116005</strain>
    </source>
</reference>
<dbReference type="AlphaFoldDB" id="A0A6G1KYX4"/>
<keyword evidence="2" id="KW-1185">Reference proteome</keyword>
<gene>
    <name evidence="1" type="ORF">EJ03DRAFT_377470</name>
</gene>
<name>A0A6G1KYX4_9PEZI</name>
<dbReference type="OrthoDB" id="10315842at2759"/>
<dbReference type="EMBL" id="ML995882">
    <property type="protein sequence ID" value="KAF2765873.1"/>
    <property type="molecule type" value="Genomic_DNA"/>
</dbReference>
<accession>A0A6G1KYX4</accession>